<evidence type="ECO:0000313" key="3">
    <source>
        <dbReference type="EMBL" id="CAL1263561.1"/>
    </source>
</evidence>
<evidence type="ECO:0008006" key="5">
    <source>
        <dbReference type="Google" id="ProtNLM"/>
    </source>
</evidence>
<dbReference type="SUPFAM" id="SSF54695">
    <property type="entry name" value="POZ domain"/>
    <property type="match status" value="1"/>
</dbReference>
<dbReference type="EMBL" id="CAXIEN010000009">
    <property type="protein sequence ID" value="CAL1263561.1"/>
    <property type="molecule type" value="Genomic_DNA"/>
</dbReference>
<accession>A0AAV1YX02</accession>
<dbReference type="Gene3D" id="1.25.40.420">
    <property type="match status" value="1"/>
</dbReference>
<proteinExistence type="predicted"/>
<comment type="caution">
    <text evidence="3">The sequence shown here is derived from an EMBL/GenBank/DDBJ whole genome shotgun (WGS) entry which is preliminary data.</text>
</comment>
<sequence>MAERKSTTITWKIKNFSFCWQKNEGELCGPTFVIEGLQNSKWTLLLFPRASRSKEEGSIACYLYHKKEDTETHEVEIDYELSALGCDGQPLETVSFPKCTMQGNDWSSPLLLRKKIVFIEKRDEFLPNDSLRIRCRIRQVNQENINTERYFATTRIEVEKFSLLGVLIGRIDDLKSHEKIYSVEFISSSGTPLILLNFKIDEEGQFYAKIKQANPELMKFCKCKLNFTDKRGKKIAYGQDEFLFPHDTIPLYHGAPVWIFPLTFTEQKYTRKSNLSRMIDNLKLHCEISYSAGIVTEKMKKVDYSINTFQNGCCFKEKRQEYLPTLKDDLISLMTNADNRDIKLRTENKTFPAHSIILSARSLFFRNELNHKSKRKTIYINDLDNETLYQMLVFLYTDTIENLEPKSAVKLYIASERFGIPSLKYICSCFLQNNLDTSICCNVLQAADQYQDNDLKKAALRYILEHADEVIGSDMWQDLKYFTELTEEVLYLKSIKS</sequence>
<dbReference type="CDD" id="cd00121">
    <property type="entry name" value="MATH"/>
    <property type="match status" value="1"/>
</dbReference>
<feature type="domain" description="BTB" evidence="1">
    <location>
        <begin position="340"/>
        <end position="404"/>
    </location>
</feature>
<dbReference type="Pfam" id="PF00651">
    <property type="entry name" value="BTB"/>
    <property type="match status" value="1"/>
</dbReference>
<dbReference type="GO" id="GO:0030163">
    <property type="term" value="P:protein catabolic process"/>
    <property type="evidence" value="ECO:0007669"/>
    <property type="project" value="UniProtKB-ARBA"/>
</dbReference>
<dbReference type="Gene3D" id="3.30.710.10">
    <property type="entry name" value="Potassium Channel Kv1.1, Chain A"/>
    <property type="match status" value="1"/>
</dbReference>
<evidence type="ECO:0000259" key="1">
    <source>
        <dbReference type="PROSITE" id="PS50097"/>
    </source>
</evidence>
<dbReference type="InterPro" id="IPR000210">
    <property type="entry name" value="BTB/POZ_dom"/>
</dbReference>
<dbReference type="PANTHER" id="PTHR24413">
    <property type="entry name" value="SPECKLE-TYPE POZ PROTEIN"/>
    <property type="match status" value="1"/>
</dbReference>
<reference evidence="3 4" key="1">
    <citation type="submission" date="2024-04" db="EMBL/GenBank/DDBJ databases">
        <authorList>
            <person name="Rising A."/>
            <person name="Reimegard J."/>
            <person name="Sonavane S."/>
            <person name="Akerstrom W."/>
            <person name="Nylinder S."/>
            <person name="Hedman E."/>
            <person name="Kallberg Y."/>
        </authorList>
    </citation>
    <scope>NUCLEOTIDE SEQUENCE [LARGE SCALE GENOMIC DNA]</scope>
</reference>
<dbReference type="InterPro" id="IPR008974">
    <property type="entry name" value="TRAF-like"/>
</dbReference>
<evidence type="ECO:0000259" key="2">
    <source>
        <dbReference type="PROSITE" id="PS50144"/>
    </source>
</evidence>
<protein>
    <recommendedName>
        <fullName evidence="5">Speckle-type POZ protein</fullName>
    </recommendedName>
</protein>
<dbReference type="SMART" id="SM00225">
    <property type="entry name" value="BTB"/>
    <property type="match status" value="1"/>
</dbReference>
<dbReference type="InterPro" id="IPR002083">
    <property type="entry name" value="MATH/TRAF_dom"/>
</dbReference>
<evidence type="ECO:0000313" key="4">
    <source>
        <dbReference type="Proteomes" id="UP001497382"/>
    </source>
</evidence>
<name>A0AAV1YX02_9ARAC</name>
<keyword evidence="4" id="KW-1185">Reference proteome</keyword>
<dbReference type="InterPro" id="IPR011705">
    <property type="entry name" value="BACK"/>
</dbReference>
<dbReference type="PROSITE" id="PS50144">
    <property type="entry name" value="MATH"/>
    <property type="match status" value="1"/>
</dbReference>
<dbReference type="Proteomes" id="UP001497382">
    <property type="component" value="Unassembled WGS sequence"/>
</dbReference>
<organism evidence="3 4">
    <name type="scientific">Larinioides sclopetarius</name>
    <dbReference type="NCBI Taxonomy" id="280406"/>
    <lineage>
        <taxon>Eukaryota</taxon>
        <taxon>Metazoa</taxon>
        <taxon>Ecdysozoa</taxon>
        <taxon>Arthropoda</taxon>
        <taxon>Chelicerata</taxon>
        <taxon>Arachnida</taxon>
        <taxon>Araneae</taxon>
        <taxon>Araneomorphae</taxon>
        <taxon>Entelegynae</taxon>
        <taxon>Araneoidea</taxon>
        <taxon>Araneidae</taxon>
        <taxon>Larinioides</taxon>
    </lineage>
</organism>
<dbReference type="AlphaFoldDB" id="A0AAV1YX02"/>
<dbReference type="SUPFAM" id="SSF49599">
    <property type="entry name" value="TRAF domain-like"/>
    <property type="match status" value="1"/>
</dbReference>
<dbReference type="Gene3D" id="2.60.210.10">
    <property type="entry name" value="Apoptosis, Tumor Necrosis Factor Receptor Associated Protein 2, Chain A"/>
    <property type="match status" value="1"/>
</dbReference>
<feature type="domain" description="MATH" evidence="2">
    <location>
        <begin position="6"/>
        <end position="137"/>
    </location>
</feature>
<dbReference type="CDD" id="cd14733">
    <property type="entry name" value="BACK"/>
    <property type="match status" value="1"/>
</dbReference>
<gene>
    <name evidence="3" type="ORF">LARSCL_LOCUS1555</name>
</gene>
<dbReference type="Pfam" id="PF22486">
    <property type="entry name" value="MATH_2"/>
    <property type="match status" value="1"/>
</dbReference>
<dbReference type="Pfam" id="PF07707">
    <property type="entry name" value="BACK"/>
    <property type="match status" value="1"/>
</dbReference>
<dbReference type="PROSITE" id="PS50097">
    <property type="entry name" value="BTB"/>
    <property type="match status" value="1"/>
</dbReference>
<dbReference type="InterPro" id="IPR011333">
    <property type="entry name" value="SKP1/BTB/POZ_sf"/>
</dbReference>